<feature type="signal peptide" evidence="2">
    <location>
        <begin position="1"/>
        <end position="18"/>
    </location>
</feature>
<evidence type="ECO:0000256" key="2">
    <source>
        <dbReference type="SAM" id="SignalP"/>
    </source>
</evidence>
<name>A0AAU9IV54_9CILI</name>
<accession>A0AAU9IV54</accession>
<feature type="compositionally biased region" description="Polar residues" evidence="1">
    <location>
        <begin position="79"/>
        <end position="91"/>
    </location>
</feature>
<keyword evidence="4" id="KW-1185">Reference proteome</keyword>
<evidence type="ECO:0000313" key="3">
    <source>
        <dbReference type="EMBL" id="CAG9317354.1"/>
    </source>
</evidence>
<keyword evidence="2" id="KW-0732">Signal</keyword>
<comment type="caution">
    <text evidence="3">The sequence shown here is derived from an EMBL/GenBank/DDBJ whole genome shotgun (WGS) entry which is preliminary data.</text>
</comment>
<proteinExistence type="predicted"/>
<evidence type="ECO:0000256" key="1">
    <source>
        <dbReference type="SAM" id="MobiDB-lite"/>
    </source>
</evidence>
<evidence type="ECO:0008006" key="5">
    <source>
        <dbReference type="Google" id="ProtNLM"/>
    </source>
</evidence>
<feature type="region of interest" description="Disordered" evidence="1">
    <location>
        <begin position="70"/>
        <end position="91"/>
    </location>
</feature>
<evidence type="ECO:0000313" key="4">
    <source>
        <dbReference type="Proteomes" id="UP001162131"/>
    </source>
</evidence>
<reference evidence="3" key="1">
    <citation type="submission" date="2021-09" db="EMBL/GenBank/DDBJ databases">
        <authorList>
            <consortium name="AG Swart"/>
            <person name="Singh M."/>
            <person name="Singh A."/>
            <person name="Seah K."/>
            <person name="Emmerich C."/>
        </authorList>
    </citation>
    <scope>NUCLEOTIDE SEQUENCE</scope>
    <source>
        <strain evidence="3">ATCC30299</strain>
    </source>
</reference>
<dbReference type="Proteomes" id="UP001162131">
    <property type="component" value="Unassembled WGS sequence"/>
</dbReference>
<organism evidence="3 4">
    <name type="scientific">Blepharisma stoltei</name>
    <dbReference type="NCBI Taxonomy" id="1481888"/>
    <lineage>
        <taxon>Eukaryota</taxon>
        <taxon>Sar</taxon>
        <taxon>Alveolata</taxon>
        <taxon>Ciliophora</taxon>
        <taxon>Postciliodesmatophora</taxon>
        <taxon>Heterotrichea</taxon>
        <taxon>Heterotrichida</taxon>
        <taxon>Blepharismidae</taxon>
        <taxon>Blepharisma</taxon>
    </lineage>
</organism>
<gene>
    <name evidence="3" type="ORF">BSTOLATCC_MIC18606</name>
</gene>
<feature type="chain" id="PRO_5043414947" description="ATP synthase F0 subunit 8" evidence="2">
    <location>
        <begin position="19"/>
        <end position="91"/>
    </location>
</feature>
<dbReference type="EMBL" id="CAJZBQ010000018">
    <property type="protein sequence ID" value="CAG9317354.1"/>
    <property type="molecule type" value="Genomic_DNA"/>
</dbReference>
<dbReference type="AlphaFoldDB" id="A0AAU9IV54"/>
<protein>
    <recommendedName>
        <fullName evidence="5">ATP synthase F0 subunit 8</fullName>
    </recommendedName>
</protein>
<sequence>MLGCVSLYFLWIFSMVMKKVPENNTSLSKVTRSPEKPEKLKVSCPEPVPIKEVLNLSIGEDTITAVSFDSIADNPAPSDPNQSSNGGRSTS</sequence>